<dbReference type="GeneID" id="67016444"/>
<dbReference type="EMBL" id="CAJRGZ010000017">
    <property type="protein sequence ID" value="CAG5156950.1"/>
    <property type="molecule type" value="Genomic_DNA"/>
</dbReference>
<name>A0A8J2I6G4_9PLEO</name>
<evidence type="ECO:0000256" key="1">
    <source>
        <dbReference type="SAM" id="MobiDB-lite"/>
    </source>
</evidence>
<feature type="region of interest" description="Disordered" evidence="1">
    <location>
        <begin position="39"/>
        <end position="87"/>
    </location>
</feature>
<keyword evidence="3" id="KW-1185">Reference proteome</keyword>
<sequence length="87" mass="9384">MPSGQGAGTNPIHNKQKKKKAVELDEDDVAYKAKLAAGAYPPYPTTGSVERHRLRKKKQREELAKTVGKGKGPLNTGSQGIKKSGKK</sequence>
<accession>A0A8J2I6G4</accession>
<evidence type="ECO:0000313" key="3">
    <source>
        <dbReference type="Proteomes" id="UP000676310"/>
    </source>
</evidence>
<evidence type="ECO:0000313" key="2">
    <source>
        <dbReference type="EMBL" id="CAG5156950.1"/>
    </source>
</evidence>
<feature type="region of interest" description="Disordered" evidence="1">
    <location>
        <begin position="1"/>
        <end position="23"/>
    </location>
</feature>
<protein>
    <submittedName>
        <fullName evidence="2">Uncharacterized protein</fullName>
    </submittedName>
</protein>
<dbReference type="RefSeq" id="XP_043168293.1">
    <property type="nucleotide sequence ID" value="XM_043312358.1"/>
</dbReference>
<proteinExistence type="predicted"/>
<reference evidence="2" key="1">
    <citation type="submission" date="2021-05" db="EMBL/GenBank/DDBJ databases">
        <authorList>
            <person name="Stam R."/>
        </authorList>
    </citation>
    <scope>NUCLEOTIDE SEQUENCE</scope>
    <source>
        <strain evidence="2">CS162</strain>
    </source>
</reference>
<comment type="caution">
    <text evidence="2">The sequence shown here is derived from an EMBL/GenBank/DDBJ whole genome shotgun (WGS) entry which is preliminary data.</text>
</comment>
<dbReference type="Proteomes" id="UP000676310">
    <property type="component" value="Unassembled WGS sequence"/>
</dbReference>
<dbReference type="AlphaFoldDB" id="A0A8J2I6G4"/>
<organism evidence="2 3">
    <name type="scientific">Alternaria atra</name>
    <dbReference type="NCBI Taxonomy" id="119953"/>
    <lineage>
        <taxon>Eukaryota</taxon>
        <taxon>Fungi</taxon>
        <taxon>Dikarya</taxon>
        <taxon>Ascomycota</taxon>
        <taxon>Pezizomycotina</taxon>
        <taxon>Dothideomycetes</taxon>
        <taxon>Pleosporomycetidae</taxon>
        <taxon>Pleosporales</taxon>
        <taxon>Pleosporineae</taxon>
        <taxon>Pleosporaceae</taxon>
        <taxon>Alternaria</taxon>
        <taxon>Alternaria sect. Ulocladioides</taxon>
    </lineage>
</organism>
<dbReference type="OrthoDB" id="3052842at2759"/>
<gene>
    <name evidence="2" type="ORF">ALTATR162_LOCUS4743</name>
</gene>